<name>A0A239LLR7_9BURK</name>
<gene>
    <name evidence="2" type="ORF">SAMN06265795_12439</name>
</gene>
<keyword evidence="3" id="KW-1185">Reference proteome</keyword>
<keyword evidence="1" id="KW-0175">Coiled coil</keyword>
<dbReference type="AlphaFoldDB" id="A0A239LLR7"/>
<dbReference type="EMBL" id="FZOT01000024">
    <property type="protein sequence ID" value="SNT31315.1"/>
    <property type="molecule type" value="Genomic_DNA"/>
</dbReference>
<sequence>MSRKAENAEKAEKAQHLAQVEQRIAEEEERLMLQRQRIAEARAMGWPTEEHEVLLSIMQNKLHDMQVQRRPLMPKQKGAH</sequence>
<organism evidence="2 3">
    <name type="scientific">Noviherbaspirillum humi</name>
    <dbReference type="NCBI Taxonomy" id="1688639"/>
    <lineage>
        <taxon>Bacteria</taxon>
        <taxon>Pseudomonadati</taxon>
        <taxon>Pseudomonadota</taxon>
        <taxon>Betaproteobacteria</taxon>
        <taxon>Burkholderiales</taxon>
        <taxon>Oxalobacteraceae</taxon>
        <taxon>Noviherbaspirillum</taxon>
    </lineage>
</organism>
<accession>A0A239LLR7</accession>
<evidence type="ECO:0000256" key="1">
    <source>
        <dbReference type="SAM" id="Coils"/>
    </source>
</evidence>
<evidence type="ECO:0000313" key="3">
    <source>
        <dbReference type="Proteomes" id="UP000198284"/>
    </source>
</evidence>
<evidence type="ECO:0000313" key="2">
    <source>
        <dbReference type="EMBL" id="SNT31315.1"/>
    </source>
</evidence>
<reference evidence="2 3" key="1">
    <citation type="submission" date="2017-06" db="EMBL/GenBank/DDBJ databases">
        <authorList>
            <person name="Kim H.J."/>
            <person name="Triplett B.A."/>
        </authorList>
    </citation>
    <scope>NUCLEOTIDE SEQUENCE [LARGE SCALE GENOMIC DNA]</scope>
    <source>
        <strain evidence="2 3">U15</strain>
    </source>
</reference>
<feature type="coiled-coil region" evidence="1">
    <location>
        <begin position="3"/>
        <end position="44"/>
    </location>
</feature>
<protein>
    <submittedName>
        <fullName evidence="2">Uncharacterized protein</fullName>
    </submittedName>
</protein>
<proteinExistence type="predicted"/>
<dbReference type="Proteomes" id="UP000198284">
    <property type="component" value="Unassembled WGS sequence"/>
</dbReference>
<dbReference type="RefSeq" id="WP_089401537.1">
    <property type="nucleotide sequence ID" value="NZ_FZOT01000024.1"/>
</dbReference>